<protein>
    <submittedName>
        <fullName evidence="3">Transposase</fullName>
    </submittedName>
</protein>
<reference evidence="1 2" key="2">
    <citation type="submission" date="2018-11" db="EMBL/GenBank/DDBJ databases">
        <authorList>
            <consortium name="Pathogen Informatics"/>
        </authorList>
    </citation>
    <scope>NUCLEOTIDE SEQUENCE [LARGE SCALE GENOMIC DNA]</scope>
</reference>
<gene>
    <name evidence="1" type="ORF">SBAD_LOCUS1050</name>
</gene>
<keyword evidence="2" id="KW-1185">Reference proteome</keyword>
<dbReference type="EMBL" id="UZAM01006694">
    <property type="protein sequence ID" value="VDO93036.1"/>
    <property type="molecule type" value="Genomic_DNA"/>
</dbReference>
<proteinExistence type="predicted"/>
<sequence>MRRIDLSDCVTMATPPLSPEQKRTGGKKCRVARRTAGDVELFTKAARLVLKVEYVQNWAYKYTTRTME</sequence>
<organism evidence="3">
    <name type="scientific">Soboliphyme baturini</name>
    <dbReference type="NCBI Taxonomy" id="241478"/>
    <lineage>
        <taxon>Eukaryota</taxon>
        <taxon>Metazoa</taxon>
        <taxon>Ecdysozoa</taxon>
        <taxon>Nematoda</taxon>
        <taxon>Enoplea</taxon>
        <taxon>Dorylaimia</taxon>
        <taxon>Dioctophymatida</taxon>
        <taxon>Dioctophymatoidea</taxon>
        <taxon>Soboliphymatidae</taxon>
        <taxon>Soboliphyme</taxon>
    </lineage>
</organism>
<dbReference type="AlphaFoldDB" id="A0A183IBQ6"/>
<name>A0A183IBQ6_9BILA</name>
<evidence type="ECO:0000313" key="1">
    <source>
        <dbReference type="EMBL" id="VDO93036.1"/>
    </source>
</evidence>
<evidence type="ECO:0000313" key="2">
    <source>
        <dbReference type="Proteomes" id="UP000270296"/>
    </source>
</evidence>
<accession>A0A183IBQ6</accession>
<reference evidence="3" key="1">
    <citation type="submission" date="2016-06" db="UniProtKB">
        <authorList>
            <consortium name="WormBaseParasite"/>
        </authorList>
    </citation>
    <scope>IDENTIFICATION</scope>
</reference>
<evidence type="ECO:0000313" key="3">
    <source>
        <dbReference type="WBParaSite" id="SBAD_0000108201-mRNA-1"/>
    </source>
</evidence>
<dbReference type="Proteomes" id="UP000270296">
    <property type="component" value="Unassembled WGS sequence"/>
</dbReference>
<dbReference type="WBParaSite" id="SBAD_0000108201-mRNA-1">
    <property type="protein sequence ID" value="SBAD_0000108201-mRNA-1"/>
    <property type="gene ID" value="SBAD_0000108201"/>
</dbReference>